<dbReference type="EMBL" id="BGZK01000095">
    <property type="protein sequence ID" value="GBP18268.1"/>
    <property type="molecule type" value="Genomic_DNA"/>
</dbReference>
<reference evidence="2 3" key="1">
    <citation type="journal article" date="2019" name="Commun. Biol.">
        <title>The bagworm genome reveals a unique fibroin gene that provides high tensile strength.</title>
        <authorList>
            <person name="Kono N."/>
            <person name="Nakamura H."/>
            <person name="Ohtoshi R."/>
            <person name="Tomita M."/>
            <person name="Numata K."/>
            <person name="Arakawa K."/>
        </authorList>
    </citation>
    <scope>NUCLEOTIDE SEQUENCE [LARGE SCALE GENOMIC DNA]</scope>
</reference>
<dbReference type="AlphaFoldDB" id="A0A4C1TWG6"/>
<keyword evidence="3" id="KW-1185">Reference proteome</keyword>
<proteinExistence type="predicted"/>
<accession>A0A4C1TWG6</accession>
<name>A0A4C1TWG6_EUMVA</name>
<sequence length="217" mass="24711">MDRHADALTDRQADARQIDRQTDGQIDRQTDGQANGQADEQADGQAYGRKDGQKNRRTDGRTTEGGLCYASQAQESKIRSEFALGFMLYVRCWFFGQRKGLAVGSQRARGRDKEHVSATADDDWSEEHLRASDLKCSVTPRRMSGAAKDHRQRPGINVPNRWLNILPQERNEGLNLTQVKNSTIIASKMIRIWYFLLRRRRLYTSRPSPLPTAAHLI</sequence>
<feature type="region of interest" description="Disordered" evidence="1">
    <location>
        <begin position="1"/>
        <end position="64"/>
    </location>
</feature>
<comment type="caution">
    <text evidence="2">The sequence shown here is derived from an EMBL/GenBank/DDBJ whole genome shotgun (WGS) entry which is preliminary data.</text>
</comment>
<evidence type="ECO:0000313" key="3">
    <source>
        <dbReference type="Proteomes" id="UP000299102"/>
    </source>
</evidence>
<dbReference type="OrthoDB" id="10071890at2759"/>
<organism evidence="2 3">
    <name type="scientific">Eumeta variegata</name>
    <name type="common">Bagworm moth</name>
    <name type="synonym">Eumeta japonica</name>
    <dbReference type="NCBI Taxonomy" id="151549"/>
    <lineage>
        <taxon>Eukaryota</taxon>
        <taxon>Metazoa</taxon>
        <taxon>Ecdysozoa</taxon>
        <taxon>Arthropoda</taxon>
        <taxon>Hexapoda</taxon>
        <taxon>Insecta</taxon>
        <taxon>Pterygota</taxon>
        <taxon>Neoptera</taxon>
        <taxon>Endopterygota</taxon>
        <taxon>Lepidoptera</taxon>
        <taxon>Glossata</taxon>
        <taxon>Ditrysia</taxon>
        <taxon>Tineoidea</taxon>
        <taxon>Psychidae</taxon>
        <taxon>Oiketicinae</taxon>
        <taxon>Eumeta</taxon>
    </lineage>
</organism>
<feature type="compositionally biased region" description="Basic and acidic residues" evidence="1">
    <location>
        <begin position="1"/>
        <end position="30"/>
    </location>
</feature>
<gene>
    <name evidence="2" type="ORF">EVAR_9111_1</name>
</gene>
<evidence type="ECO:0000256" key="1">
    <source>
        <dbReference type="SAM" id="MobiDB-lite"/>
    </source>
</evidence>
<protein>
    <submittedName>
        <fullName evidence="2">Uncharacterized protein</fullName>
    </submittedName>
</protein>
<dbReference type="Proteomes" id="UP000299102">
    <property type="component" value="Unassembled WGS sequence"/>
</dbReference>
<evidence type="ECO:0000313" key="2">
    <source>
        <dbReference type="EMBL" id="GBP18268.1"/>
    </source>
</evidence>
<feature type="compositionally biased region" description="Basic and acidic residues" evidence="1">
    <location>
        <begin position="48"/>
        <end position="62"/>
    </location>
</feature>